<dbReference type="PANTHER" id="PTHR11695">
    <property type="entry name" value="ALCOHOL DEHYDROGENASE RELATED"/>
    <property type="match status" value="1"/>
</dbReference>
<dbReference type="GO" id="GO:0016491">
    <property type="term" value="F:oxidoreductase activity"/>
    <property type="evidence" value="ECO:0007669"/>
    <property type="project" value="UniProtKB-KW"/>
</dbReference>
<dbReference type="InterPro" id="IPR050700">
    <property type="entry name" value="YIM1/Zinc_Alcohol_DH_Fams"/>
</dbReference>
<evidence type="ECO:0000256" key="1">
    <source>
        <dbReference type="ARBA" id="ARBA00004173"/>
    </source>
</evidence>
<dbReference type="EnsemblMetazoa" id="MDOA005162-RA">
    <property type="protein sequence ID" value="MDOA005162-PA"/>
    <property type="gene ID" value="MDOA005162"/>
</dbReference>
<dbReference type="eggNOG" id="KOG1198">
    <property type="taxonomic scope" value="Eukaryota"/>
</dbReference>
<sequence>MQIRYLTRLCDGGNITENIRYMAHVANSATHVTAPPPMTKDVMETTKSKLKMKGWQIHSYGDVEELQYSDKLKMPQIRQADHCLVKVLATSVNPIDVAMLSGYGSKVLNAMRCQGNSIEFPLTLGREFCGVLVQKGMNVNDNSQLPLGQRVWGVVPVQMPQGAHAEYVAVPKHCLSPAPTNLNNEEAASVLYAGLTAWSGLYVTANLGGICGSLTCSGANCNNKRILVLGGSGSVGSLAIQMLKAQGAQVVSTCSENARELVQNLGADIVVDYQNPVEMETLRQYAPYDIVLDCSGQGPNGAEALNLKYQQYVTFSSPLLRNIDSSGMALGLLKNFGSLLETNVKSITQQKGLIKWGFFSPAPQGISHLKQLVERKKLLPLVEKTYKMEQMPEAFQRVKDGHLRGKIVVNVN</sequence>
<feature type="domain" description="Enoyl reductase (ER)" evidence="6">
    <location>
        <begin position="61"/>
        <end position="409"/>
    </location>
</feature>
<dbReference type="OrthoDB" id="48317at2759"/>
<dbReference type="SUPFAM" id="SSF51735">
    <property type="entry name" value="NAD(P)-binding Rossmann-fold domains"/>
    <property type="match status" value="1"/>
</dbReference>
<dbReference type="AlphaFoldDB" id="A0A1I8MI92"/>
<keyword evidence="5" id="KW-0496">Mitochondrion</keyword>
<dbReference type="FunFam" id="3.40.50.720:FF:000147">
    <property type="entry name" value="Reticulon-4-interacting protein 1 homolog, mitochondrial"/>
    <property type="match status" value="1"/>
</dbReference>
<dbReference type="Pfam" id="PF08240">
    <property type="entry name" value="ADH_N"/>
    <property type="match status" value="1"/>
</dbReference>
<dbReference type="VEuPathDB" id="VectorBase:MDOA005162"/>
<evidence type="ECO:0000256" key="4">
    <source>
        <dbReference type="ARBA" id="ARBA00023002"/>
    </source>
</evidence>
<dbReference type="VEuPathDB" id="VectorBase:MDOMA2_003681"/>
<dbReference type="CDD" id="cd08248">
    <property type="entry name" value="RTN4I1"/>
    <property type="match status" value="1"/>
</dbReference>
<comment type="subcellular location">
    <subcellularLocation>
        <location evidence="1">Mitochondrion</location>
    </subcellularLocation>
</comment>
<dbReference type="InterPro" id="IPR036291">
    <property type="entry name" value="NAD(P)-bd_dom_sf"/>
</dbReference>
<reference evidence="7" key="1">
    <citation type="submission" date="2020-05" db="UniProtKB">
        <authorList>
            <consortium name="EnsemblMetazoa"/>
        </authorList>
    </citation>
    <scope>IDENTIFICATION</scope>
    <source>
        <strain evidence="7">Aabys</strain>
    </source>
</reference>
<dbReference type="InterPro" id="IPR011032">
    <property type="entry name" value="GroES-like_sf"/>
</dbReference>
<keyword evidence="3" id="KW-0809">Transit peptide</keyword>
<dbReference type="Pfam" id="PF13602">
    <property type="entry name" value="ADH_zinc_N_2"/>
    <property type="match status" value="1"/>
</dbReference>
<evidence type="ECO:0000313" key="7">
    <source>
        <dbReference type="EnsemblMetazoa" id="MDOA005162-PA"/>
    </source>
</evidence>
<dbReference type="STRING" id="7370.A0A1I8MI92"/>
<evidence type="ECO:0000256" key="3">
    <source>
        <dbReference type="ARBA" id="ARBA00022946"/>
    </source>
</evidence>
<gene>
    <name evidence="7" type="primary">101895392</name>
</gene>
<dbReference type="InterPro" id="IPR020843">
    <property type="entry name" value="ER"/>
</dbReference>
<dbReference type="SMART" id="SM00829">
    <property type="entry name" value="PKS_ER"/>
    <property type="match status" value="1"/>
</dbReference>
<keyword evidence="4" id="KW-0560">Oxidoreductase</keyword>
<dbReference type="InterPro" id="IPR037397">
    <property type="entry name" value="RTN4IP1"/>
</dbReference>
<name>A0A1I8MI92_MUSDO</name>
<organism evidence="7">
    <name type="scientific">Musca domestica</name>
    <name type="common">House fly</name>
    <dbReference type="NCBI Taxonomy" id="7370"/>
    <lineage>
        <taxon>Eukaryota</taxon>
        <taxon>Metazoa</taxon>
        <taxon>Ecdysozoa</taxon>
        <taxon>Arthropoda</taxon>
        <taxon>Hexapoda</taxon>
        <taxon>Insecta</taxon>
        <taxon>Pterygota</taxon>
        <taxon>Neoptera</taxon>
        <taxon>Endopterygota</taxon>
        <taxon>Diptera</taxon>
        <taxon>Brachycera</taxon>
        <taxon>Muscomorpha</taxon>
        <taxon>Muscoidea</taxon>
        <taxon>Muscidae</taxon>
        <taxon>Musca</taxon>
    </lineage>
</organism>
<accession>A0A1I8MI92</accession>
<dbReference type="GO" id="GO:0005739">
    <property type="term" value="C:mitochondrion"/>
    <property type="evidence" value="ECO:0007669"/>
    <property type="project" value="UniProtKB-SubCell"/>
</dbReference>
<evidence type="ECO:0000259" key="6">
    <source>
        <dbReference type="SMART" id="SM00829"/>
    </source>
</evidence>
<proteinExistence type="inferred from homology"/>
<dbReference type="SUPFAM" id="SSF50129">
    <property type="entry name" value="GroES-like"/>
    <property type="match status" value="1"/>
</dbReference>
<protein>
    <recommendedName>
        <fullName evidence="6">Enoyl reductase (ER) domain-containing protein</fullName>
    </recommendedName>
</protein>
<dbReference type="RefSeq" id="XP_005188790.3">
    <property type="nucleotide sequence ID" value="XM_005188733.4"/>
</dbReference>
<comment type="similarity">
    <text evidence="2">Belongs to the zinc-containing alcohol dehydrogenase family. Quinone oxidoreductase subfamily.</text>
</comment>
<evidence type="ECO:0000256" key="2">
    <source>
        <dbReference type="ARBA" id="ARBA00010371"/>
    </source>
</evidence>
<dbReference type="Gene3D" id="3.40.50.720">
    <property type="entry name" value="NAD(P)-binding Rossmann-like Domain"/>
    <property type="match status" value="1"/>
</dbReference>
<dbReference type="PANTHER" id="PTHR11695:SF294">
    <property type="entry name" value="RETICULON-4-INTERACTING PROTEIN 1, MITOCHONDRIAL"/>
    <property type="match status" value="1"/>
</dbReference>
<dbReference type="Gene3D" id="3.90.180.10">
    <property type="entry name" value="Medium-chain alcohol dehydrogenases, catalytic domain"/>
    <property type="match status" value="1"/>
</dbReference>
<dbReference type="KEGG" id="mde:101895392"/>
<evidence type="ECO:0000256" key="5">
    <source>
        <dbReference type="ARBA" id="ARBA00023128"/>
    </source>
</evidence>
<dbReference type="InterPro" id="IPR013154">
    <property type="entry name" value="ADH-like_N"/>
</dbReference>